<keyword evidence="2" id="KW-1185">Reference proteome</keyword>
<accession>A0A9K3DVW8</accession>
<dbReference type="Gramene" id="mRNA:HanXRQr2_Chr16g0775981">
    <property type="protein sequence ID" value="mRNA:HanXRQr2_Chr16g0775981"/>
    <property type="gene ID" value="HanXRQr2_Chr16g0775981"/>
</dbReference>
<dbReference type="AlphaFoldDB" id="A0A9K3DVW8"/>
<proteinExistence type="predicted"/>
<reference evidence="1" key="2">
    <citation type="submission" date="2020-06" db="EMBL/GenBank/DDBJ databases">
        <title>Helianthus annuus Genome sequencing and assembly Release 2.</title>
        <authorList>
            <person name="Gouzy J."/>
            <person name="Langlade N."/>
            <person name="Munos S."/>
        </authorList>
    </citation>
    <scope>NUCLEOTIDE SEQUENCE</scope>
    <source>
        <tissue evidence="1">Leaves</tissue>
    </source>
</reference>
<dbReference type="Proteomes" id="UP000215914">
    <property type="component" value="Unassembled WGS sequence"/>
</dbReference>
<sequence>MQMVEKVIQIFGVDSAVYNHTHTTILVECFYSKWFNIMYFGGVGDGVRMDTTISPKFLSAIIHNGIRNRVD</sequence>
<gene>
    <name evidence="1" type="ORF">HanXRQr2_Chr16g0775981</name>
</gene>
<name>A0A9K3DVW8_HELAN</name>
<evidence type="ECO:0000313" key="1">
    <source>
        <dbReference type="EMBL" id="KAF5762374.1"/>
    </source>
</evidence>
<protein>
    <submittedName>
        <fullName evidence="1">Uncharacterized protein</fullName>
    </submittedName>
</protein>
<organism evidence="1 2">
    <name type="scientific">Helianthus annuus</name>
    <name type="common">Common sunflower</name>
    <dbReference type="NCBI Taxonomy" id="4232"/>
    <lineage>
        <taxon>Eukaryota</taxon>
        <taxon>Viridiplantae</taxon>
        <taxon>Streptophyta</taxon>
        <taxon>Embryophyta</taxon>
        <taxon>Tracheophyta</taxon>
        <taxon>Spermatophyta</taxon>
        <taxon>Magnoliopsida</taxon>
        <taxon>eudicotyledons</taxon>
        <taxon>Gunneridae</taxon>
        <taxon>Pentapetalae</taxon>
        <taxon>asterids</taxon>
        <taxon>campanulids</taxon>
        <taxon>Asterales</taxon>
        <taxon>Asteraceae</taxon>
        <taxon>Asteroideae</taxon>
        <taxon>Heliantheae alliance</taxon>
        <taxon>Heliantheae</taxon>
        <taxon>Helianthus</taxon>
    </lineage>
</organism>
<reference evidence="1" key="1">
    <citation type="journal article" date="2017" name="Nature">
        <title>The sunflower genome provides insights into oil metabolism, flowering and Asterid evolution.</title>
        <authorList>
            <person name="Badouin H."/>
            <person name="Gouzy J."/>
            <person name="Grassa C.J."/>
            <person name="Murat F."/>
            <person name="Staton S.E."/>
            <person name="Cottret L."/>
            <person name="Lelandais-Briere C."/>
            <person name="Owens G.L."/>
            <person name="Carrere S."/>
            <person name="Mayjonade B."/>
            <person name="Legrand L."/>
            <person name="Gill N."/>
            <person name="Kane N.C."/>
            <person name="Bowers J.E."/>
            <person name="Hubner S."/>
            <person name="Bellec A."/>
            <person name="Berard A."/>
            <person name="Berges H."/>
            <person name="Blanchet N."/>
            <person name="Boniface M.C."/>
            <person name="Brunel D."/>
            <person name="Catrice O."/>
            <person name="Chaidir N."/>
            <person name="Claudel C."/>
            <person name="Donnadieu C."/>
            <person name="Faraut T."/>
            <person name="Fievet G."/>
            <person name="Helmstetter N."/>
            <person name="King M."/>
            <person name="Knapp S.J."/>
            <person name="Lai Z."/>
            <person name="Le Paslier M.C."/>
            <person name="Lippi Y."/>
            <person name="Lorenzon L."/>
            <person name="Mandel J.R."/>
            <person name="Marage G."/>
            <person name="Marchand G."/>
            <person name="Marquand E."/>
            <person name="Bret-Mestries E."/>
            <person name="Morien E."/>
            <person name="Nambeesan S."/>
            <person name="Nguyen T."/>
            <person name="Pegot-Espagnet P."/>
            <person name="Pouilly N."/>
            <person name="Raftis F."/>
            <person name="Sallet E."/>
            <person name="Schiex T."/>
            <person name="Thomas J."/>
            <person name="Vandecasteele C."/>
            <person name="Vares D."/>
            <person name="Vear F."/>
            <person name="Vautrin S."/>
            <person name="Crespi M."/>
            <person name="Mangin B."/>
            <person name="Burke J.M."/>
            <person name="Salse J."/>
            <person name="Munos S."/>
            <person name="Vincourt P."/>
            <person name="Rieseberg L.H."/>
            <person name="Langlade N.B."/>
        </authorList>
    </citation>
    <scope>NUCLEOTIDE SEQUENCE</scope>
    <source>
        <tissue evidence="1">Leaves</tissue>
    </source>
</reference>
<dbReference type="EMBL" id="MNCJ02000331">
    <property type="protein sequence ID" value="KAF5762374.1"/>
    <property type="molecule type" value="Genomic_DNA"/>
</dbReference>
<evidence type="ECO:0000313" key="2">
    <source>
        <dbReference type="Proteomes" id="UP000215914"/>
    </source>
</evidence>
<comment type="caution">
    <text evidence="1">The sequence shown here is derived from an EMBL/GenBank/DDBJ whole genome shotgun (WGS) entry which is preliminary data.</text>
</comment>